<organism evidence="5 6">
    <name type="scientific">Cynara cardunculus var. scolymus</name>
    <name type="common">Globe artichoke</name>
    <name type="synonym">Cynara scolymus</name>
    <dbReference type="NCBI Taxonomy" id="59895"/>
    <lineage>
        <taxon>Eukaryota</taxon>
        <taxon>Viridiplantae</taxon>
        <taxon>Streptophyta</taxon>
        <taxon>Embryophyta</taxon>
        <taxon>Tracheophyta</taxon>
        <taxon>Spermatophyta</taxon>
        <taxon>Magnoliopsida</taxon>
        <taxon>eudicotyledons</taxon>
        <taxon>Gunneridae</taxon>
        <taxon>Pentapetalae</taxon>
        <taxon>asterids</taxon>
        <taxon>campanulids</taxon>
        <taxon>Asterales</taxon>
        <taxon>Asteraceae</taxon>
        <taxon>Carduoideae</taxon>
        <taxon>Cardueae</taxon>
        <taxon>Carduinae</taxon>
        <taxon>Cynara</taxon>
    </lineage>
</organism>
<keyword evidence="1" id="KW-0328">Glycosyltransferase</keyword>
<keyword evidence="3" id="KW-0472">Membrane</keyword>
<evidence type="ECO:0000256" key="2">
    <source>
        <dbReference type="SAM" id="MobiDB-lite"/>
    </source>
</evidence>
<dbReference type="Gramene" id="KVI05058">
    <property type="protein sequence ID" value="KVI05058"/>
    <property type="gene ID" value="Ccrd_016618"/>
</dbReference>
<reference evidence="5 6" key="1">
    <citation type="journal article" date="2016" name="Sci. Rep.">
        <title>The genome sequence of the outbreeding globe artichoke constructed de novo incorporating a phase-aware low-pass sequencing strategy of F1 progeny.</title>
        <authorList>
            <person name="Scaglione D."/>
            <person name="Reyes-Chin-Wo S."/>
            <person name="Acquadro A."/>
            <person name="Froenicke L."/>
            <person name="Portis E."/>
            <person name="Beitel C."/>
            <person name="Tirone M."/>
            <person name="Mauro R."/>
            <person name="Lo Monaco A."/>
            <person name="Mauromicale G."/>
            <person name="Faccioli P."/>
            <person name="Cattivelli L."/>
            <person name="Rieseberg L."/>
            <person name="Michelmore R."/>
            <person name="Lanteri S."/>
        </authorList>
    </citation>
    <scope>NUCLEOTIDE SEQUENCE [LARGE SCALE GENOMIC DNA]</scope>
    <source>
        <strain evidence="5">2C</strain>
    </source>
</reference>
<sequence>MGQNSPSTNDGDNSNANSAGTGLYPIRDRFRFKRNPKPTSVHVSKSSSAASLSDRRRSHIHGSRSVLSRKLFSVRGTSLFYLCILIAVFAFALASMVLQSSIASMVFRQGSGERIGRTVREGLKFGSSLKFVSSRTGRGLIERARNQPRIGVRSPRLAIILGNMKSDPASLMLLTVMKNLRGLGYMLQNLGELGIRNAFIFPLLNASSMQIYATEDGKTKSLWEKIVGQVSILSPEKYGHIDWSIFDGIVVDSLEANDAVSSLMQEPFCSVQLIWIVQEDTLANRLPLYEEMGWEHLIAYWKNAFRRADVVVFPDFSFPMLYSVLDTGNFFVIPGSPIDVWAAERYLKAHSKSQMRIKNGFGEDDMLILVVGSSFFYNELSWDYAVAMHNLGPLLIHYAREGDIGPSFKFVFVCGNSSSAYNDALQDIAGHLGLRRDSVGHYGLDGDVDEMLLIADIVLYGSSQDEQGFPSLLTRAMTFGVPVIAPDYPIIRKHVVDGEHGIIFSKDKPDELMKAFLLLVSKGRLSDFAHTIASSGRMLAKNMQASECIAGYVKLLDNVLTLPSDSMLPGPVSQLKQGEWEWELFSEETDHWSSAMTNLDTKEATKNPSVVYDIEEHMMLLPNSRTTSQNESEIMADDIPTELDWDVLSEIDSSEEVERVELEEIEGRTDKSYGVWEELYRDAKKVEKLKFEANERDEGELERTGQPLCIYEIYNGAGAWPFLHHGSLYRGLSLSTKSRRLRSDDVDAVGRLSILNETYYRDILLEMGGMFSIANRVDNVHKRPWIGFQSWRAAARKVSLSSKAERVLEGTVHQKHRGDVIYFWARADMGGKLTGSNHVLTFWSLCDVLNAGNCRTAFQDAFRRMYSLPSYVEALPPMPEDGGHWSSLHSWVMATPSFLEFMMFSRMFADSLDSLHMNANTATECLLGSSVSEKQHCYCRILELLVNVWAYHSARTMVYINPSSGSLEEQHPVEERKRFMWAKYFNATLLKSMDEDLAEAADDGDHPYETWLWPRTGEVHWQGIYEREREERYRIKMDKKRKQKEKILERLKFGYKQKTLAG</sequence>
<accession>A0A124SG25</accession>
<dbReference type="EMBL" id="LEKV01001890">
    <property type="protein sequence ID" value="KVI05058.1"/>
    <property type="molecule type" value="Genomic_DNA"/>
</dbReference>
<proteinExistence type="predicted"/>
<protein>
    <submittedName>
        <fullName evidence="5">Glycosyl transferase, family 1</fullName>
    </submittedName>
</protein>
<gene>
    <name evidence="5" type="ORF">Ccrd_016618</name>
</gene>
<dbReference type="Proteomes" id="UP000243975">
    <property type="component" value="Unassembled WGS sequence"/>
</dbReference>
<keyword evidence="3" id="KW-1133">Transmembrane helix</keyword>
<dbReference type="SUPFAM" id="SSF53756">
    <property type="entry name" value="UDP-Glycosyltransferase/glycogen phosphorylase"/>
    <property type="match status" value="1"/>
</dbReference>
<dbReference type="Gene3D" id="3.40.50.2000">
    <property type="entry name" value="Glycogen Phosphorylase B"/>
    <property type="match status" value="1"/>
</dbReference>
<feature type="domain" description="Glycosyl transferase family 1" evidence="4">
    <location>
        <begin position="411"/>
        <end position="523"/>
    </location>
</feature>
<feature type="region of interest" description="Disordered" evidence="2">
    <location>
        <begin position="1"/>
        <end position="56"/>
    </location>
</feature>
<evidence type="ECO:0000256" key="3">
    <source>
        <dbReference type="SAM" id="Phobius"/>
    </source>
</evidence>
<evidence type="ECO:0000256" key="1">
    <source>
        <dbReference type="ARBA" id="ARBA00022676"/>
    </source>
</evidence>
<evidence type="ECO:0000259" key="4">
    <source>
        <dbReference type="Pfam" id="PF00534"/>
    </source>
</evidence>
<name>A0A124SG25_CYNCS</name>
<keyword evidence="6" id="KW-1185">Reference proteome</keyword>
<feature type="compositionally biased region" description="Low complexity" evidence="2">
    <location>
        <begin position="40"/>
        <end position="52"/>
    </location>
</feature>
<dbReference type="PANTHER" id="PTHR46635">
    <property type="entry name" value="GLYCOSYL TRANSFERASE FAMILY 1 PROTEIN"/>
    <property type="match status" value="1"/>
</dbReference>
<evidence type="ECO:0000313" key="5">
    <source>
        <dbReference type="EMBL" id="KVI05058.1"/>
    </source>
</evidence>
<dbReference type="InterPro" id="IPR001296">
    <property type="entry name" value="Glyco_trans_1"/>
</dbReference>
<dbReference type="AlphaFoldDB" id="A0A124SG25"/>
<dbReference type="Pfam" id="PF00534">
    <property type="entry name" value="Glycos_transf_1"/>
    <property type="match status" value="1"/>
</dbReference>
<keyword evidence="5" id="KW-0808">Transferase</keyword>
<dbReference type="GO" id="GO:0016757">
    <property type="term" value="F:glycosyltransferase activity"/>
    <property type="evidence" value="ECO:0007669"/>
    <property type="project" value="UniProtKB-KW"/>
</dbReference>
<dbReference type="PANTHER" id="PTHR46635:SF2">
    <property type="entry name" value="GLYCOSYL TRANSFERASE FAMILY 1 DOMAIN-CONTAINING PROTEIN"/>
    <property type="match status" value="1"/>
</dbReference>
<dbReference type="STRING" id="59895.A0A124SG25"/>
<feature type="compositionally biased region" description="Polar residues" evidence="2">
    <location>
        <begin position="1"/>
        <end position="20"/>
    </location>
</feature>
<evidence type="ECO:0000313" key="6">
    <source>
        <dbReference type="Proteomes" id="UP000243975"/>
    </source>
</evidence>
<comment type="caution">
    <text evidence="5">The sequence shown here is derived from an EMBL/GenBank/DDBJ whole genome shotgun (WGS) entry which is preliminary data.</text>
</comment>
<feature type="transmembrane region" description="Helical" evidence="3">
    <location>
        <begin position="79"/>
        <end position="98"/>
    </location>
</feature>
<dbReference type="OMA" id="CIYEVYD"/>
<keyword evidence="3" id="KW-0812">Transmembrane</keyword>